<dbReference type="EMBL" id="KR029589">
    <property type="protein sequence ID" value="AKH47193.1"/>
    <property type="molecule type" value="Genomic_DNA"/>
</dbReference>
<reference evidence="2" key="2">
    <citation type="submission" date="2015-03" db="EMBL/GenBank/DDBJ databases">
        <authorList>
            <person name="Chow C.-E.T."/>
            <person name="Winget D.M."/>
            <person name="White R.A.III."/>
            <person name="Hallam S.J."/>
            <person name="Suttle C.A."/>
        </authorList>
    </citation>
    <scope>NUCLEOTIDE SEQUENCE</scope>
    <source>
        <strain evidence="2">Anoxic2_5</strain>
    </source>
</reference>
<name>A0A0F7L6K1_9VIRU</name>
<feature type="compositionally biased region" description="Basic and acidic residues" evidence="1">
    <location>
        <begin position="1"/>
        <end position="11"/>
    </location>
</feature>
<reference evidence="2" key="1">
    <citation type="journal article" date="2015" name="Front. Microbiol.">
        <title>Combining genomic sequencing methods to explore viral diversity and reveal potential virus-host interactions.</title>
        <authorList>
            <person name="Chow C.E."/>
            <person name="Winget D.M."/>
            <person name="White R.A.III."/>
            <person name="Hallam S.J."/>
            <person name="Suttle C.A."/>
        </authorList>
    </citation>
    <scope>NUCLEOTIDE SEQUENCE</scope>
    <source>
        <strain evidence="2">Anoxic2_5</strain>
    </source>
</reference>
<feature type="region of interest" description="Disordered" evidence="1">
    <location>
        <begin position="1"/>
        <end position="64"/>
    </location>
</feature>
<feature type="compositionally biased region" description="Basic and acidic residues" evidence="1">
    <location>
        <begin position="53"/>
        <end position="64"/>
    </location>
</feature>
<protein>
    <submittedName>
        <fullName evidence="2">Uncharacterized protein</fullName>
    </submittedName>
</protein>
<proteinExistence type="predicted"/>
<accession>A0A0F7L6K1</accession>
<sequence>MLRGRDVERGHPLPVWRRVHGPDHPPQPSAQASDHRRDAARVCMGPAWVDGEQPPRRADGGPLP</sequence>
<evidence type="ECO:0000256" key="1">
    <source>
        <dbReference type="SAM" id="MobiDB-lite"/>
    </source>
</evidence>
<evidence type="ECO:0000313" key="2">
    <source>
        <dbReference type="EMBL" id="AKH47193.1"/>
    </source>
</evidence>
<organism evidence="2">
    <name type="scientific">uncultured marine virus</name>
    <dbReference type="NCBI Taxonomy" id="186617"/>
    <lineage>
        <taxon>Viruses</taxon>
        <taxon>environmental samples</taxon>
    </lineage>
</organism>